<sequence length="90" mass="10559">MRKITIGSNVSQRWLGQQLLNFQDYDSDDKHQREFVGKNGVLPRFWSDWGSLARLTVPGNCKLSLMNFAKLARYKMPLVWKQLRLVEDAF</sequence>
<gene>
    <name evidence="1" type="ORF">N7G274_001082</name>
</gene>
<evidence type="ECO:0000313" key="1">
    <source>
        <dbReference type="EMBL" id="KAL2047063.1"/>
    </source>
</evidence>
<protein>
    <submittedName>
        <fullName evidence="1">Uncharacterized protein</fullName>
    </submittedName>
</protein>
<organism evidence="1 2">
    <name type="scientific">Stereocaulon virgatum</name>
    <dbReference type="NCBI Taxonomy" id="373712"/>
    <lineage>
        <taxon>Eukaryota</taxon>
        <taxon>Fungi</taxon>
        <taxon>Dikarya</taxon>
        <taxon>Ascomycota</taxon>
        <taxon>Pezizomycotina</taxon>
        <taxon>Lecanoromycetes</taxon>
        <taxon>OSLEUM clade</taxon>
        <taxon>Lecanoromycetidae</taxon>
        <taxon>Lecanorales</taxon>
        <taxon>Lecanorineae</taxon>
        <taxon>Stereocaulaceae</taxon>
        <taxon>Stereocaulon</taxon>
    </lineage>
</organism>
<evidence type="ECO:0000313" key="2">
    <source>
        <dbReference type="Proteomes" id="UP001590950"/>
    </source>
</evidence>
<accession>A0ABR4AUB8</accession>
<name>A0ABR4AUB8_9LECA</name>
<comment type="caution">
    <text evidence="1">The sequence shown here is derived from an EMBL/GenBank/DDBJ whole genome shotgun (WGS) entry which is preliminary data.</text>
</comment>
<proteinExistence type="predicted"/>
<keyword evidence="2" id="KW-1185">Reference proteome</keyword>
<dbReference type="EMBL" id="JBEFKJ010000003">
    <property type="protein sequence ID" value="KAL2047063.1"/>
    <property type="molecule type" value="Genomic_DNA"/>
</dbReference>
<reference evidence="1 2" key="1">
    <citation type="submission" date="2024-09" db="EMBL/GenBank/DDBJ databases">
        <title>Rethinking Asexuality: The Enigmatic Case of Functional Sexual Genes in Lepraria (Stereocaulaceae).</title>
        <authorList>
            <person name="Doellman M."/>
            <person name="Sun Y."/>
            <person name="Barcenas-Pena A."/>
            <person name="Lumbsch H.T."/>
            <person name="Grewe F."/>
        </authorList>
    </citation>
    <scope>NUCLEOTIDE SEQUENCE [LARGE SCALE GENOMIC DNA]</scope>
    <source>
        <strain evidence="1 2">Mercado 3170</strain>
    </source>
</reference>
<dbReference type="Proteomes" id="UP001590950">
    <property type="component" value="Unassembled WGS sequence"/>
</dbReference>